<dbReference type="PROSITE" id="PS51760">
    <property type="entry name" value="GH10_2"/>
    <property type="match status" value="1"/>
</dbReference>
<protein>
    <submittedName>
        <fullName evidence="8">Endo-1,4-beta-xylanase, GH35 family</fullName>
    </submittedName>
</protein>
<dbReference type="SUPFAM" id="SSF51445">
    <property type="entry name" value="(Trans)glycosidases"/>
    <property type="match status" value="1"/>
</dbReference>
<comment type="pathway">
    <text evidence="1">Glycan degradation; xylan degradation.</text>
</comment>
<feature type="domain" description="GH10" evidence="7">
    <location>
        <begin position="42"/>
        <end position="313"/>
    </location>
</feature>
<accession>A0A1M7NTL9</accession>
<name>A0A1M7NTL9_9BACI</name>
<gene>
    <name evidence="8" type="ORF">SAMN05216179_1731</name>
</gene>
<dbReference type="SUPFAM" id="SSF49785">
    <property type="entry name" value="Galactose-binding domain-like"/>
    <property type="match status" value="1"/>
</dbReference>
<evidence type="ECO:0000313" key="8">
    <source>
        <dbReference type="EMBL" id="SHN06889.1"/>
    </source>
</evidence>
<evidence type="ECO:0000259" key="7">
    <source>
        <dbReference type="PROSITE" id="PS51760"/>
    </source>
</evidence>
<keyword evidence="2 8" id="KW-0378">Hydrolase</keyword>
<dbReference type="InterPro" id="IPR031158">
    <property type="entry name" value="GH10_AS"/>
</dbReference>
<dbReference type="InterPro" id="IPR001000">
    <property type="entry name" value="GH10_dom"/>
</dbReference>
<organism evidence="8 9">
    <name type="scientific">Gracilibacillus kekensis</name>
    <dbReference type="NCBI Taxonomy" id="1027249"/>
    <lineage>
        <taxon>Bacteria</taxon>
        <taxon>Bacillati</taxon>
        <taxon>Bacillota</taxon>
        <taxon>Bacilli</taxon>
        <taxon>Bacillales</taxon>
        <taxon>Bacillaceae</taxon>
        <taxon>Gracilibacillus</taxon>
    </lineage>
</organism>
<dbReference type="SMART" id="SM00633">
    <property type="entry name" value="Glyco_10"/>
    <property type="match status" value="1"/>
</dbReference>
<dbReference type="Pfam" id="PF21253">
    <property type="entry name" value="Mann_GBD_bact"/>
    <property type="match status" value="1"/>
</dbReference>
<dbReference type="Pfam" id="PF00331">
    <property type="entry name" value="Glyco_hydro_10"/>
    <property type="match status" value="1"/>
</dbReference>
<dbReference type="GO" id="GO:0004553">
    <property type="term" value="F:hydrolase activity, hydrolyzing O-glycosyl compounds"/>
    <property type="evidence" value="ECO:0007669"/>
    <property type="project" value="InterPro"/>
</dbReference>
<dbReference type="InterPro" id="IPR044846">
    <property type="entry name" value="GH10"/>
</dbReference>
<keyword evidence="4 8" id="KW-0326">Glycosidase</keyword>
<dbReference type="InterPro" id="IPR017853">
    <property type="entry name" value="GH"/>
</dbReference>
<dbReference type="Gene3D" id="3.20.20.80">
    <property type="entry name" value="Glycosidases"/>
    <property type="match status" value="1"/>
</dbReference>
<evidence type="ECO:0000256" key="6">
    <source>
        <dbReference type="PROSITE-ProRule" id="PRU10061"/>
    </source>
</evidence>
<sequence length="475" mass="52443">MMRSKVKWTLIIILVLTMIIVGSNEKVSAGIADEKFLGNITAGYIPSDFGEYWDQVTPENSTKWGSVEASRGNMNWSDADASYNYALSNNFPFKFHTLVWGSQEPSWVSGLSPSEQRAEVTEWIQAAAQRYGDAEYIDVVNEPLHAPPSYKNAIGGDGATGWDWIIWSFEKARQAFPNAELHLNEYGIISDPNAAAEYVEIVNILNDRGLIDGVAIQAHHFNMNTVSVNTMNQVLDMLESTGVPIYVSELDMSGDDQTQLARYQEKFPVFWEHPAVQGVTLWGYLEGETWADNTHLKNSSGQERPALQWLKQYFDSSDGGNGNPGSGAYADFESGLDGWSGSNLDAGPWSTDAWSSKGDRSLQGDINMSSGDAHYLSRTGNFSFTGNELRATVRAASWGNFGSGLGVKLFVKHGNNYEWKASDWQTINAGDQIDLSLDLSGVNKSDIREYGVQFIDGNNSSGVTAVYVDNVYLWD</sequence>
<dbReference type="STRING" id="1027249.SAMN05216179_1731"/>
<dbReference type="InterPro" id="IPR049475">
    <property type="entry name" value="Mann_GBD_bact"/>
</dbReference>
<dbReference type="Proteomes" id="UP000184184">
    <property type="component" value="Unassembled WGS sequence"/>
</dbReference>
<proteinExistence type="predicted"/>
<feature type="active site" description="Nucleophile" evidence="6">
    <location>
        <position position="249"/>
    </location>
</feature>
<evidence type="ECO:0000313" key="9">
    <source>
        <dbReference type="Proteomes" id="UP000184184"/>
    </source>
</evidence>
<dbReference type="InterPro" id="IPR008979">
    <property type="entry name" value="Galactose-bd-like_sf"/>
</dbReference>
<dbReference type="EMBL" id="FRCZ01000003">
    <property type="protein sequence ID" value="SHN06889.1"/>
    <property type="molecule type" value="Genomic_DNA"/>
</dbReference>
<dbReference type="AlphaFoldDB" id="A0A1M7NTL9"/>
<dbReference type="Gene3D" id="2.60.120.260">
    <property type="entry name" value="Galactose-binding domain-like"/>
    <property type="match status" value="1"/>
</dbReference>
<dbReference type="PANTHER" id="PTHR31490">
    <property type="entry name" value="GLYCOSYL HYDROLASE"/>
    <property type="match status" value="1"/>
</dbReference>
<keyword evidence="9" id="KW-1185">Reference proteome</keyword>
<dbReference type="PANTHER" id="PTHR31490:SF1">
    <property type="entry name" value="ENDO-1,4-BETA-XYLANASE 1"/>
    <property type="match status" value="1"/>
</dbReference>
<dbReference type="UniPathway" id="UPA00114"/>
<evidence type="ECO:0000256" key="4">
    <source>
        <dbReference type="ARBA" id="ARBA00023295"/>
    </source>
</evidence>
<evidence type="ECO:0000256" key="2">
    <source>
        <dbReference type="ARBA" id="ARBA00022801"/>
    </source>
</evidence>
<keyword evidence="5" id="KW-0624">Polysaccharide degradation</keyword>
<dbReference type="GO" id="GO:0045493">
    <property type="term" value="P:xylan catabolic process"/>
    <property type="evidence" value="ECO:0007669"/>
    <property type="project" value="UniProtKB-UniPathway"/>
</dbReference>
<reference evidence="8 9" key="1">
    <citation type="submission" date="2016-11" db="EMBL/GenBank/DDBJ databases">
        <authorList>
            <person name="Jaros S."/>
            <person name="Januszkiewicz K."/>
            <person name="Wedrychowicz H."/>
        </authorList>
    </citation>
    <scope>NUCLEOTIDE SEQUENCE [LARGE SCALE GENOMIC DNA]</scope>
    <source>
        <strain evidence="8 9">CGMCC 1.10681</strain>
    </source>
</reference>
<evidence type="ECO:0000256" key="1">
    <source>
        <dbReference type="ARBA" id="ARBA00004851"/>
    </source>
</evidence>
<dbReference type="OrthoDB" id="220114at2"/>
<dbReference type="PROSITE" id="PS00591">
    <property type="entry name" value="GH10_1"/>
    <property type="match status" value="1"/>
</dbReference>
<keyword evidence="3" id="KW-0119">Carbohydrate metabolism</keyword>
<evidence type="ECO:0000256" key="5">
    <source>
        <dbReference type="ARBA" id="ARBA00023326"/>
    </source>
</evidence>
<evidence type="ECO:0000256" key="3">
    <source>
        <dbReference type="ARBA" id="ARBA00023277"/>
    </source>
</evidence>
<keyword evidence="8" id="KW-0858">Xylan degradation</keyword>